<feature type="region of interest" description="Disordered" evidence="10">
    <location>
        <begin position="371"/>
        <end position="438"/>
    </location>
</feature>
<accession>R7UCX3</accession>
<evidence type="ECO:0000256" key="4">
    <source>
        <dbReference type="ARBA" id="ARBA00022771"/>
    </source>
</evidence>
<evidence type="ECO:0000313" key="13">
    <source>
        <dbReference type="EnsemblMetazoa" id="CapteP219688"/>
    </source>
</evidence>
<keyword evidence="14" id="KW-1185">Reference proteome</keyword>
<protein>
    <recommendedName>
        <fullName evidence="11">C2H2-type domain-containing protein</fullName>
    </recommendedName>
</protein>
<comment type="subcellular location">
    <subcellularLocation>
        <location evidence="1">Nucleus</location>
    </subcellularLocation>
</comment>
<feature type="domain" description="C2H2-type" evidence="11">
    <location>
        <begin position="441"/>
        <end position="468"/>
    </location>
</feature>
<gene>
    <name evidence="12" type="ORF">CAPTEDRAFT_219688</name>
</gene>
<dbReference type="SMART" id="SM00355">
    <property type="entry name" value="ZnF_C2H2"/>
    <property type="match status" value="5"/>
</dbReference>
<dbReference type="GO" id="GO:0005634">
    <property type="term" value="C:nucleus"/>
    <property type="evidence" value="ECO:0007669"/>
    <property type="project" value="UniProtKB-SubCell"/>
</dbReference>
<dbReference type="EMBL" id="KB305378">
    <property type="protein sequence ID" value="ELU01112.1"/>
    <property type="molecule type" value="Genomic_DNA"/>
</dbReference>
<evidence type="ECO:0000256" key="6">
    <source>
        <dbReference type="ARBA" id="ARBA00023015"/>
    </source>
</evidence>
<evidence type="ECO:0000256" key="2">
    <source>
        <dbReference type="ARBA" id="ARBA00022723"/>
    </source>
</evidence>
<feature type="compositionally biased region" description="Basic and acidic residues" evidence="10">
    <location>
        <begin position="21"/>
        <end position="43"/>
    </location>
</feature>
<dbReference type="SUPFAM" id="SSF57667">
    <property type="entry name" value="beta-beta-alpha zinc fingers"/>
    <property type="match status" value="1"/>
</dbReference>
<name>R7UCX3_CAPTE</name>
<evidence type="ECO:0000259" key="11">
    <source>
        <dbReference type="PROSITE" id="PS50157"/>
    </source>
</evidence>
<keyword evidence="5" id="KW-0862">Zinc</keyword>
<dbReference type="Pfam" id="PF13912">
    <property type="entry name" value="zf-C2H2_6"/>
    <property type="match status" value="1"/>
</dbReference>
<evidence type="ECO:0000256" key="5">
    <source>
        <dbReference type="ARBA" id="ARBA00022833"/>
    </source>
</evidence>
<evidence type="ECO:0000313" key="12">
    <source>
        <dbReference type="EMBL" id="ELU01112.1"/>
    </source>
</evidence>
<dbReference type="AlphaFoldDB" id="R7UCX3"/>
<dbReference type="GO" id="GO:0030182">
    <property type="term" value="P:neuron differentiation"/>
    <property type="evidence" value="ECO:0007669"/>
    <property type="project" value="TreeGrafter"/>
</dbReference>
<dbReference type="STRING" id="283909.R7UCX3"/>
<dbReference type="PANTHER" id="PTHR15065">
    <property type="entry name" value="INSULINOMA-ASSOCIATED 1"/>
    <property type="match status" value="1"/>
</dbReference>
<dbReference type="GO" id="GO:0000978">
    <property type="term" value="F:RNA polymerase II cis-regulatory region sequence-specific DNA binding"/>
    <property type="evidence" value="ECO:0007669"/>
    <property type="project" value="TreeGrafter"/>
</dbReference>
<sequence length="583" mass="63943">MPKGFLVKRHKPLNLSTFRRRGSEEDPSDSERSASGSEHEDQHTSSSAPKILCPLLPTDNAQYSCSPDSGYANSPGSILPIKDDNENLAPRRNLDKCDISPGSGASHSRTSSPSFSPLSVHTPASFPHGFQFSAFDRLRVCSPQHRIGPAGPLFPGLHLLPHAAFHSGNYFPPPLNGNFGLPPSSLHAPLLMPAPHSPFKAASRILSPVNPSQGSRPSPLLSNAYSMSTSPGKKRTASESISSADMLNANSKPMKSAKKTKAQRKIHFDEDNSSPVSGTIIRDAPNEQNGFKVCSGDIDSSLNLVEVTPEARAELEKIDNKIGDYICQLCRDKFEDAFQLAQHKCSRIVHVEYRCPECDKVFNCPANLASHRRWHKPRPNGSTAQSKNPAAPKRAPSSPLSKPTDVVNGNYGMFMHEGDARGGSPGGSSSGSSDQGTDAPFECQACHRRFKREAYLRKHEATHHAPMHSPQSITERYSCHYCGESLKTEVARTKHILQMHTPGLGGLHQISRPAMPPMLPRSPEQVYRPEQAMHCKFCPSVFFSSPGLHRHISKCHSSESRQVMSYFFLPFFFIRVALHSGIL</sequence>
<dbReference type="InterPro" id="IPR013087">
    <property type="entry name" value="Znf_C2H2_type"/>
</dbReference>
<dbReference type="GO" id="GO:0010564">
    <property type="term" value="P:regulation of cell cycle process"/>
    <property type="evidence" value="ECO:0007669"/>
    <property type="project" value="TreeGrafter"/>
</dbReference>
<dbReference type="OrthoDB" id="8953942at2759"/>
<feature type="compositionally biased region" description="Polar residues" evidence="10">
    <location>
        <begin position="238"/>
        <end position="253"/>
    </location>
</feature>
<reference evidence="14" key="1">
    <citation type="submission" date="2012-12" db="EMBL/GenBank/DDBJ databases">
        <authorList>
            <person name="Hellsten U."/>
            <person name="Grimwood J."/>
            <person name="Chapman J.A."/>
            <person name="Shapiro H."/>
            <person name="Aerts A."/>
            <person name="Otillar R.P."/>
            <person name="Terry A.Y."/>
            <person name="Boore J.L."/>
            <person name="Simakov O."/>
            <person name="Marletaz F."/>
            <person name="Cho S.-J."/>
            <person name="Edsinger-Gonzales E."/>
            <person name="Havlak P."/>
            <person name="Kuo D.-H."/>
            <person name="Larsson T."/>
            <person name="Lv J."/>
            <person name="Arendt D."/>
            <person name="Savage R."/>
            <person name="Osoegawa K."/>
            <person name="de Jong P."/>
            <person name="Lindberg D.R."/>
            <person name="Seaver E.C."/>
            <person name="Weisblat D.A."/>
            <person name="Putnam N.H."/>
            <person name="Grigoriev I.V."/>
            <person name="Rokhsar D.S."/>
        </authorList>
    </citation>
    <scope>NUCLEOTIDE SEQUENCE</scope>
    <source>
        <strain evidence="14">I ESC-2004</strain>
    </source>
</reference>
<feature type="domain" description="C2H2-type" evidence="11">
    <location>
        <begin position="353"/>
        <end position="380"/>
    </location>
</feature>
<evidence type="ECO:0000256" key="10">
    <source>
        <dbReference type="SAM" id="MobiDB-lite"/>
    </source>
</evidence>
<dbReference type="Pfam" id="PF00096">
    <property type="entry name" value="zf-C2H2"/>
    <property type="match status" value="1"/>
</dbReference>
<dbReference type="Proteomes" id="UP000014760">
    <property type="component" value="Unassembled WGS sequence"/>
</dbReference>
<keyword evidence="2" id="KW-0479">Metal-binding</keyword>
<organism evidence="12">
    <name type="scientific">Capitella teleta</name>
    <name type="common">Polychaete worm</name>
    <dbReference type="NCBI Taxonomy" id="283909"/>
    <lineage>
        <taxon>Eukaryota</taxon>
        <taxon>Metazoa</taxon>
        <taxon>Spiralia</taxon>
        <taxon>Lophotrochozoa</taxon>
        <taxon>Annelida</taxon>
        <taxon>Polychaeta</taxon>
        <taxon>Sedentaria</taxon>
        <taxon>Scolecida</taxon>
        <taxon>Capitellidae</taxon>
        <taxon>Capitella</taxon>
    </lineage>
</organism>
<keyword evidence="6" id="KW-0805">Transcription regulation</keyword>
<dbReference type="GO" id="GO:0017053">
    <property type="term" value="C:transcription repressor complex"/>
    <property type="evidence" value="ECO:0007669"/>
    <property type="project" value="TreeGrafter"/>
</dbReference>
<reference evidence="13" key="3">
    <citation type="submission" date="2015-06" db="UniProtKB">
        <authorList>
            <consortium name="EnsemblMetazoa"/>
        </authorList>
    </citation>
    <scope>IDENTIFICATION</scope>
</reference>
<keyword evidence="7" id="KW-0804">Transcription</keyword>
<dbReference type="Gene3D" id="3.30.160.60">
    <property type="entry name" value="Classic Zinc Finger"/>
    <property type="match status" value="3"/>
</dbReference>
<reference evidence="12 14" key="2">
    <citation type="journal article" date="2013" name="Nature">
        <title>Insights into bilaterian evolution from three spiralian genomes.</title>
        <authorList>
            <person name="Simakov O."/>
            <person name="Marletaz F."/>
            <person name="Cho S.J."/>
            <person name="Edsinger-Gonzales E."/>
            <person name="Havlak P."/>
            <person name="Hellsten U."/>
            <person name="Kuo D.H."/>
            <person name="Larsson T."/>
            <person name="Lv J."/>
            <person name="Arendt D."/>
            <person name="Savage R."/>
            <person name="Osoegawa K."/>
            <person name="de Jong P."/>
            <person name="Grimwood J."/>
            <person name="Chapman J.A."/>
            <person name="Shapiro H."/>
            <person name="Aerts A."/>
            <person name="Otillar R.P."/>
            <person name="Terry A.Y."/>
            <person name="Boore J.L."/>
            <person name="Grigoriev I.V."/>
            <person name="Lindberg D.R."/>
            <person name="Seaver E.C."/>
            <person name="Weisblat D.A."/>
            <person name="Putnam N.H."/>
            <person name="Rokhsar D.S."/>
        </authorList>
    </citation>
    <scope>NUCLEOTIDE SEQUENCE</scope>
    <source>
        <strain evidence="12 14">I ESC-2004</strain>
    </source>
</reference>
<keyword evidence="3" id="KW-0677">Repeat</keyword>
<evidence type="ECO:0000256" key="1">
    <source>
        <dbReference type="ARBA" id="ARBA00004123"/>
    </source>
</evidence>
<feature type="compositionally biased region" description="Basic residues" evidence="10">
    <location>
        <begin position="1"/>
        <end position="12"/>
    </location>
</feature>
<feature type="region of interest" description="Disordered" evidence="10">
    <location>
        <begin position="206"/>
        <end position="278"/>
    </location>
</feature>
<dbReference type="GO" id="GO:0001227">
    <property type="term" value="F:DNA-binding transcription repressor activity, RNA polymerase II-specific"/>
    <property type="evidence" value="ECO:0007669"/>
    <property type="project" value="TreeGrafter"/>
</dbReference>
<evidence type="ECO:0000256" key="3">
    <source>
        <dbReference type="ARBA" id="ARBA00022737"/>
    </source>
</evidence>
<keyword evidence="4 9" id="KW-0863">Zinc-finger</keyword>
<feature type="region of interest" description="Disordered" evidence="10">
    <location>
        <begin position="1"/>
        <end position="55"/>
    </location>
</feature>
<evidence type="ECO:0000313" key="14">
    <source>
        <dbReference type="Proteomes" id="UP000014760"/>
    </source>
</evidence>
<keyword evidence="8" id="KW-0539">Nucleus</keyword>
<dbReference type="PROSITE" id="PS50157">
    <property type="entry name" value="ZINC_FINGER_C2H2_2"/>
    <property type="match status" value="2"/>
</dbReference>
<evidence type="ECO:0000256" key="7">
    <source>
        <dbReference type="ARBA" id="ARBA00023163"/>
    </source>
</evidence>
<dbReference type="GO" id="GO:0008270">
    <property type="term" value="F:zinc ion binding"/>
    <property type="evidence" value="ECO:0007669"/>
    <property type="project" value="UniProtKB-KW"/>
</dbReference>
<dbReference type="EMBL" id="AMQN01001758">
    <property type="status" value="NOT_ANNOTATED_CDS"/>
    <property type="molecule type" value="Genomic_DNA"/>
</dbReference>
<dbReference type="PANTHER" id="PTHR15065:SF4">
    <property type="entry name" value="LD18634P"/>
    <property type="match status" value="1"/>
</dbReference>
<feature type="compositionally biased region" description="Low complexity" evidence="10">
    <location>
        <begin position="106"/>
        <end position="118"/>
    </location>
</feature>
<dbReference type="EnsemblMetazoa" id="CapteT219688">
    <property type="protein sequence ID" value="CapteP219688"/>
    <property type="gene ID" value="CapteG219688"/>
</dbReference>
<dbReference type="HOGENOM" id="CLU_033476_1_0_1"/>
<dbReference type="InterPro" id="IPR036236">
    <property type="entry name" value="Znf_C2H2_sf"/>
</dbReference>
<evidence type="ECO:0000256" key="8">
    <source>
        <dbReference type="ARBA" id="ARBA00023242"/>
    </source>
</evidence>
<feature type="region of interest" description="Disordered" evidence="10">
    <location>
        <begin position="75"/>
        <end position="118"/>
    </location>
</feature>
<feature type="compositionally biased region" description="Basic residues" evidence="10">
    <location>
        <begin position="255"/>
        <end position="265"/>
    </location>
</feature>
<dbReference type="InterPro" id="IPR042972">
    <property type="entry name" value="INSM1/2"/>
</dbReference>
<feature type="compositionally biased region" description="Polar residues" evidence="10">
    <location>
        <begin position="209"/>
        <end position="231"/>
    </location>
</feature>
<dbReference type="FunFam" id="3.30.160.60:FF:001329">
    <property type="entry name" value="INSM transcriptional repressor 1"/>
    <property type="match status" value="1"/>
</dbReference>
<dbReference type="OMA" id="CWMAEPR"/>
<proteinExistence type="predicted"/>
<evidence type="ECO:0000256" key="9">
    <source>
        <dbReference type="PROSITE-ProRule" id="PRU00042"/>
    </source>
</evidence>
<dbReference type="PROSITE" id="PS00028">
    <property type="entry name" value="ZINC_FINGER_C2H2_1"/>
    <property type="match status" value="4"/>
</dbReference>